<dbReference type="InterPro" id="IPR036388">
    <property type="entry name" value="WH-like_DNA-bd_sf"/>
</dbReference>
<protein>
    <submittedName>
        <fullName evidence="1">Uncharacterized protein</fullName>
    </submittedName>
</protein>
<proteinExistence type="predicted"/>
<sequence length="253" mass="29606">MDKLMRELRSNLLSNQDISIIKNELWQLPIRSYNVSFSRVKRFKMDILMKMLLLAFQETDIRRAATLADMLLVEELFIHDLIGKMERTGLVRLEKQGYKLTAKGHDYLGKGIFEEDMEEDQAPIFYSHVHGEYRLASDQTNPEAEKILPTYRYAIDGTVDWDEIYELLSKEESGSAEENFQVIVTDVIGCEELGTESIPCIEFQLYDQKQDIFYARVWNGMIGGWDETLAKQIEEQEVVKWREAMDKQKELQN</sequence>
<dbReference type="SUPFAM" id="SSF46785">
    <property type="entry name" value="Winged helix' DNA-binding domain"/>
    <property type="match status" value="1"/>
</dbReference>
<reference evidence="1 2" key="1">
    <citation type="submission" date="2018-03" db="EMBL/GenBank/DDBJ databases">
        <title>Genomic Encyclopedia of Type Strains, Phase III (KMG-III): the genomes of soil and plant-associated and newly described type strains.</title>
        <authorList>
            <person name="Whitman W."/>
        </authorList>
    </citation>
    <scope>NUCLEOTIDE SEQUENCE [LARGE SCALE GENOMIC DNA]</scope>
    <source>
        <strain evidence="1 2">CGMCC 1.12259</strain>
    </source>
</reference>
<gene>
    <name evidence="1" type="ORF">B0H99_102216</name>
</gene>
<dbReference type="InterPro" id="IPR036390">
    <property type="entry name" value="WH_DNA-bd_sf"/>
</dbReference>
<dbReference type="Proteomes" id="UP000242682">
    <property type="component" value="Unassembled WGS sequence"/>
</dbReference>
<comment type="caution">
    <text evidence="1">The sequence shown here is derived from an EMBL/GenBank/DDBJ whole genome shotgun (WGS) entry which is preliminary data.</text>
</comment>
<dbReference type="OrthoDB" id="2730772at2"/>
<dbReference type="RefSeq" id="WP_106532218.1">
    <property type="nucleotide sequence ID" value="NZ_PYAT01000002.1"/>
</dbReference>
<evidence type="ECO:0000313" key="1">
    <source>
        <dbReference type="EMBL" id="PSL41532.1"/>
    </source>
</evidence>
<keyword evidence="2" id="KW-1185">Reference proteome</keyword>
<evidence type="ECO:0000313" key="2">
    <source>
        <dbReference type="Proteomes" id="UP000242682"/>
    </source>
</evidence>
<dbReference type="Gene3D" id="1.10.10.10">
    <property type="entry name" value="Winged helix-like DNA-binding domain superfamily/Winged helix DNA-binding domain"/>
    <property type="match status" value="1"/>
</dbReference>
<organism evidence="1 2">
    <name type="scientific">Planomicrobium soli</name>
    <dbReference type="NCBI Taxonomy" id="1176648"/>
    <lineage>
        <taxon>Bacteria</taxon>
        <taxon>Bacillati</taxon>
        <taxon>Bacillota</taxon>
        <taxon>Bacilli</taxon>
        <taxon>Bacillales</taxon>
        <taxon>Caryophanaceae</taxon>
        <taxon>Planomicrobium</taxon>
    </lineage>
</organism>
<dbReference type="EMBL" id="PYAT01000002">
    <property type="protein sequence ID" value="PSL41532.1"/>
    <property type="molecule type" value="Genomic_DNA"/>
</dbReference>
<accession>A0A2P8H5M8</accession>
<dbReference type="AlphaFoldDB" id="A0A2P8H5M8"/>
<name>A0A2P8H5M8_9BACL</name>